<sequence length="71" mass="7407">MTTSTRAPGGGVLDVVFNAQDDGTIRLSLTSPVAEGEVTSLRFKDCGHPTAETCDDDCDEMSSPTGVTLET</sequence>
<dbReference type="Proteomes" id="UP000720508">
    <property type="component" value="Unassembled WGS sequence"/>
</dbReference>
<dbReference type="RefSeq" id="WP_216341838.1">
    <property type="nucleotide sequence ID" value="NZ_JAHLEM010000105.1"/>
</dbReference>
<feature type="region of interest" description="Disordered" evidence="1">
    <location>
        <begin position="52"/>
        <end position="71"/>
    </location>
</feature>
<keyword evidence="3" id="KW-1185">Reference proteome</keyword>
<accession>A0ABS6CDB5</accession>
<name>A0ABS6CDB5_9ACTN</name>
<gene>
    <name evidence="2" type="ORF">KN815_12420</name>
</gene>
<protein>
    <submittedName>
        <fullName evidence="2">Uncharacterized protein</fullName>
    </submittedName>
</protein>
<dbReference type="EMBL" id="JAHLEM010000105">
    <property type="protein sequence ID" value="MBU3864850.1"/>
    <property type="molecule type" value="Genomic_DNA"/>
</dbReference>
<feature type="compositionally biased region" description="Polar residues" evidence="1">
    <location>
        <begin position="62"/>
        <end position="71"/>
    </location>
</feature>
<organism evidence="2 3">
    <name type="scientific">Streptomyces niphimycinicus</name>
    <dbReference type="NCBI Taxonomy" id="2842201"/>
    <lineage>
        <taxon>Bacteria</taxon>
        <taxon>Bacillati</taxon>
        <taxon>Actinomycetota</taxon>
        <taxon>Actinomycetes</taxon>
        <taxon>Kitasatosporales</taxon>
        <taxon>Streptomycetaceae</taxon>
        <taxon>Streptomyces</taxon>
    </lineage>
</organism>
<evidence type="ECO:0000313" key="3">
    <source>
        <dbReference type="Proteomes" id="UP000720508"/>
    </source>
</evidence>
<evidence type="ECO:0000256" key="1">
    <source>
        <dbReference type="SAM" id="MobiDB-lite"/>
    </source>
</evidence>
<reference evidence="2 3" key="1">
    <citation type="submission" date="2021-06" db="EMBL/GenBank/DDBJ databases">
        <authorList>
            <person name="Pan X."/>
        </authorList>
    </citation>
    <scope>NUCLEOTIDE SEQUENCE [LARGE SCALE GENOMIC DNA]</scope>
    <source>
        <strain evidence="2 3">4503</strain>
    </source>
</reference>
<evidence type="ECO:0000313" key="2">
    <source>
        <dbReference type="EMBL" id="MBU3864850.1"/>
    </source>
</evidence>
<comment type="caution">
    <text evidence="2">The sequence shown here is derived from an EMBL/GenBank/DDBJ whole genome shotgun (WGS) entry which is preliminary data.</text>
</comment>
<proteinExistence type="predicted"/>